<sequence length="115" mass="13553">MRLSHQDYEAMHTLHFVVQPTNGGSKHKFVPQWRRPNPSFCWDRPHDKVICKGVQDDIAAKMTRLYGWRASSFKLSERFFDDPRTLRATGRPRLMRSRSLTSENERSRIPPPDET</sequence>
<reference evidence="2 3" key="1">
    <citation type="journal article" date="2015" name="Biotechnol. Biofuels">
        <title>Enhanced degradation of softwood versus hardwood by the white-rot fungus Pycnoporus coccineus.</title>
        <authorList>
            <person name="Couturier M."/>
            <person name="Navarro D."/>
            <person name="Chevret D."/>
            <person name="Henrissat B."/>
            <person name="Piumi F."/>
            <person name="Ruiz-Duenas F.J."/>
            <person name="Martinez A.T."/>
            <person name="Grigoriev I.V."/>
            <person name="Riley R."/>
            <person name="Lipzen A."/>
            <person name="Berrin J.G."/>
            <person name="Master E.R."/>
            <person name="Rosso M.N."/>
        </authorList>
    </citation>
    <scope>NUCLEOTIDE SEQUENCE [LARGE SCALE GENOMIC DNA]</scope>
    <source>
        <strain evidence="2 3">BRFM310</strain>
    </source>
</reference>
<accession>A0A1Y2J5N1</accession>
<proteinExistence type="predicted"/>
<evidence type="ECO:0000313" key="2">
    <source>
        <dbReference type="EMBL" id="OSD08114.1"/>
    </source>
</evidence>
<evidence type="ECO:0000313" key="3">
    <source>
        <dbReference type="Proteomes" id="UP000193067"/>
    </source>
</evidence>
<organism evidence="2 3">
    <name type="scientific">Trametes coccinea (strain BRFM310)</name>
    <name type="common">Pycnoporus coccineus</name>
    <dbReference type="NCBI Taxonomy" id="1353009"/>
    <lineage>
        <taxon>Eukaryota</taxon>
        <taxon>Fungi</taxon>
        <taxon>Dikarya</taxon>
        <taxon>Basidiomycota</taxon>
        <taxon>Agaricomycotina</taxon>
        <taxon>Agaricomycetes</taxon>
        <taxon>Polyporales</taxon>
        <taxon>Polyporaceae</taxon>
        <taxon>Trametes</taxon>
    </lineage>
</organism>
<keyword evidence="3" id="KW-1185">Reference proteome</keyword>
<feature type="region of interest" description="Disordered" evidence="1">
    <location>
        <begin position="90"/>
        <end position="115"/>
    </location>
</feature>
<dbReference type="OrthoDB" id="2758557at2759"/>
<evidence type="ECO:0000256" key="1">
    <source>
        <dbReference type="SAM" id="MobiDB-lite"/>
    </source>
</evidence>
<gene>
    <name evidence="2" type="ORF">PYCCODRAFT_1421896</name>
</gene>
<protein>
    <submittedName>
        <fullName evidence="2">Uncharacterized protein</fullName>
    </submittedName>
</protein>
<dbReference type="EMBL" id="KZ084087">
    <property type="protein sequence ID" value="OSD08114.1"/>
    <property type="molecule type" value="Genomic_DNA"/>
</dbReference>
<name>A0A1Y2J5N1_TRAC3</name>
<dbReference type="Proteomes" id="UP000193067">
    <property type="component" value="Unassembled WGS sequence"/>
</dbReference>
<dbReference type="AlphaFoldDB" id="A0A1Y2J5N1"/>